<keyword evidence="2 5" id="KW-0349">Heme</keyword>
<evidence type="ECO:0000256" key="5">
    <source>
        <dbReference type="PIRSR" id="PIRSR602401-1"/>
    </source>
</evidence>
<evidence type="ECO:0000313" key="9">
    <source>
        <dbReference type="Proteomes" id="UP001287356"/>
    </source>
</evidence>
<gene>
    <name evidence="8" type="ORF">B0T24DRAFT_356362</name>
</gene>
<keyword evidence="7" id="KW-0472">Membrane</keyword>
<dbReference type="SUPFAM" id="SSF48264">
    <property type="entry name" value="Cytochrome P450"/>
    <property type="match status" value="1"/>
</dbReference>
<dbReference type="InterPro" id="IPR001128">
    <property type="entry name" value="Cyt_P450"/>
</dbReference>
<keyword evidence="4 5" id="KW-0408">Iron</keyword>
<feature type="binding site" description="axial binding residue" evidence="5">
    <location>
        <position position="470"/>
    </location>
    <ligand>
        <name>heme</name>
        <dbReference type="ChEBI" id="CHEBI:30413"/>
    </ligand>
    <ligandPart>
        <name>Fe</name>
        <dbReference type="ChEBI" id="CHEBI:18248"/>
    </ligandPart>
</feature>
<dbReference type="Pfam" id="PF00067">
    <property type="entry name" value="p450"/>
    <property type="match status" value="1"/>
</dbReference>
<sequence length="538" mass="60201">MATVNTPLSVWLAIFAAVSYVGYTVVRRRYFHPLSHVPGPFLWSVSGLPLFYQQAILEGQLMHVLPELHAIYGPVVRISPDEIHLSDPENYDRIHSVGSKFYKDPAFYGCMEGPLKTPIILTVIPNEDHRVRRAVLNPFFSRRSTLELEPVVRGKARKLVELIEASLLSGKEGRPGPGVFDAHHAVRAFSVDVITEYAYANCWNQMDMDDWGAGYQEAIRSVQSFFPWFLTFPFLSSVFGLVPDSVNVALFPWFKKWYDSLQVIRTAVTRVRKEISMGVVPPRRTIFHDLMDPPPFEDEGDNKKQRPRLSDEIVFADAVNVTGAGAETTGSTVGRAIFEIISNPVVYATLSQELREALPSSDPETFSLVALEKLPYLSAVIKEAIRLNPGLPGHLPRVVPVGGAGVTFNGYTVPPGTVVSMSAWTLHHNTEAFPDPERFDPTRWTNAPSPDALRAREKSMIPFGRGSRTCLGQNLALCELHYTLASIFRRFAFDGDGTGRRLGVHPDFARSDLQLVEMLLGYHPRKARKLRLIFESAK</sequence>
<comment type="caution">
    <text evidence="8">The sequence shown here is derived from an EMBL/GenBank/DDBJ whole genome shotgun (WGS) entry which is preliminary data.</text>
</comment>
<dbReference type="AlphaFoldDB" id="A0AAE0N3T6"/>
<evidence type="ECO:0000256" key="4">
    <source>
        <dbReference type="ARBA" id="ARBA00023004"/>
    </source>
</evidence>
<keyword evidence="7" id="KW-1133">Transmembrane helix</keyword>
<keyword evidence="6" id="KW-0503">Monooxygenase</keyword>
<proteinExistence type="inferred from homology"/>
<dbReference type="Proteomes" id="UP001287356">
    <property type="component" value="Unassembled WGS sequence"/>
</dbReference>
<name>A0AAE0N3T6_9PEZI</name>
<dbReference type="CDD" id="cd11062">
    <property type="entry name" value="CYP58-like"/>
    <property type="match status" value="1"/>
</dbReference>
<dbReference type="GO" id="GO:0004497">
    <property type="term" value="F:monooxygenase activity"/>
    <property type="evidence" value="ECO:0007669"/>
    <property type="project" value="UniProtKB-KW"/>
</dbReference>
<feature type="transmembrane region" description="Helical" evidence="7">
    <location>
        <begin position="6"/>
        <end position="26"/>
    </location>
</feature>
<dbReference type="InterPro" id="IPR017972">
    <property type="entry name" value="Cyt_P450_CS"/>
</dbReference>
<keyword evidence="7" id="KW-0812">Transmembrane</keyword>
<dbReference type="PRINTS" id="PR00463">
    <property type="entry name" value="EP450I"/>
</dbReference>
<evidence type="ECO:0000256" key="6">
    <source>
        <dbReference type="RuleBase" id="RU000461"/>
    </source>
</evidence>
<evidence type="ECO:0000256" key="2">
    <source>
        <dbReference type="ARBA" id="ARBA00022617"/>
    </source>
</evidence>
<dbReference type="GO" id="GO:0016705">
    <property type="term" value="F:oxidoreductase activity, acting on paired donors, with incorporation or reduction of molecular oxygen"/>
    <property type="evidence" value="ECO:0007669"/>
    <property type="project" value="InterPro"/>
</dbReference>
<reference evidence="8" key="1">
    <citation type="journal article" date="2023" name="Mol. Phylogenet. Evol.">
        <title>Genome-scale phylogeny and comparative genomics of the fungal order Sordariales.</title>
        <authorList>
            <person name="Hensen N."/>
            <person name="Bonometti L."/>
            <person name="Westerberg I."/>
            <person name="Brannstrom I.O."/>
            <person name="Guillou S."/>
            <person name="Cros-Aarteil S."/>
            <person name="Calhoun S."/>
            <person name="Haridas S."/>
            <person name="Kuo A."/>
            <person name="Mondo S."/>
            <person name="Pangilinan J."/>
            <person name="Riley R."/>
            <person name="LaButti K."/>
            <person name="Andreopoulos B."/>
            <person name="Lipzen A."/>
            <person name="Chen C."/>
            <person name="Yan M."/>
            <person name="Daum C."/>
            <person name="Ng V."/>
            <person name="Clum A."/>
            <person name="Steindorff A."/>
            <person name="Ohm R.A."/>
            <person name="Martin F."/>
            <person name="Silar P."/>
            <person name="Natvig D.O."/>
            <person name="Lalanne C."/>
            <person name="Gautier V."/>
            <person name="Ament-Velasquez S.L."/>
            <person name="Kruys A."/>
            <person name="Hutchinson M.I."/>
            <person name="Powell A.J."/>
            <person name="Barry K."/>
            <person name="Miller A.N."/>
            <person name="Grigoriev I.V."/>
            <person name="Debuchy R."/>
            <person name="Gladieux P."/>
            <person name="Hiltunen Thoren M."/>
            <person name="Johannesson H."/>
        </authorList>
    </citation>
    <scope>NUCLEOTIDE SEQUENCE</scope>
    <source>
        <strain evidence="8">CBS 958.72</strain>
    </source>
</reference>
<dbReference type="PANTHER" id="PTHR24305">
    <property type="entry name" value="CYTOCHROME P450"/>
    <property type="match status" value="1"/>
</dbReference>
<dbReference type="GO" id="GO:0005506">
    <property type="term" value="F:iron ion binding"/>
    <property type="evidence" value="ECO:0007669"/>
    <property type="project" value="InterPro"/>
</dbReference>
<keyword evidence="6" id="KW-0560">Oxidoreductase</keyword>
<evidence type="ECO:0000313" key="8">
    <source>
        <dbReference type="EMBL" id="KAK3369195.1"/>
    </source>
</evidence>
<reference evidence="8" key="2">
    <citation type="submission" date="2023-06" db="EMBL/GenBank/DDBJ databases">
        <authorList>
            <consortium name="Lawrence Berkeley National Laboratory"/>
            <person name="Haridas S."/>
            <person name="Hensen N."/>
            <person name="Bonometti L."/>
            <person name="Westerberg I."/>
            <person name="Brannstrom I.O."/>
            <person name="Guillou S."/>
            <person name="Cros-Aarteil S."/>
            <person name="Calhoun S."/>
            <person name="Kuo A."/>
            <person name="Mondo S."/>
            <person name="Pangilinan J."/>
            <person name="Riley R."/>
            <person name="Labutti K."/>
            <person name="Andreopoulos B."/>
            <person name="Lipzen A."/>
            <person name="Chen C."/>
            <person name="Yanf M."/>
            <person name="Daum C."/>
            <person name="Ng V."/>
            <person name="Clum A."/>
            <person name="Steindorff A."/>
            <person name="Ohm R."/>
            <person name="Martin F."/>
            <person name="Silar P."/>
            <person name="Natvig D."/>
            <person name="Lalanne C."/>
            <person name="Gautier V."/>
            <person name="Ament-Velasquez S.L."/>
            <person name="Kruys A."/>
            <person name="Hutchinson M.I."/>
            <person name="Powell A.J."/>
            <person name="Barry K."/>
            <person name="Miller A.N."/>
            <person name="Grigoriev I.V."/>
            <person name="Debuchy R."/>
            <person name="Gladieux P."/>
            <person name="Thoren M.H."/>
            <person name="Johannesson H."/>
        </authorList>
    </citation>
    <scope>NUCLEOTIDE SEQUENCE</scope>
    <source>
        <strain evidence="8">CBS 958.72</strain>
    </source>
</reference>
<keyword evidence="9" id="KW-1185">Reference proteome</keyword>
<dbReference type="EMBL" id="JAULSN010000006">
    <property type="protein sequence ID" value="KAK3369195.1"/>
    <property type="molecule type" value="Genomic_DNA"/>
</dbReference>
<dbReference type="InterPro" id="IPR002401">
    <property type="entry name" value="Cyt_P450_E_grp-I"/>
</dbReference>
<protein>
    <submittedName>
        <fullName evidence="8">Cytochrome P450</fullName>
    </submittedName>
</protein>
<evidence type="ECO:0000256" key="7">
    <source>
        <dbReference type="SAM" id="Phobius"/>
    </source>
</evidence>
<dbReference type="Gene3D" id="1.10.630.10">
    <property type="entry name" value="Cytochrome P450"/>
    <property type="match status" value="1"/>
</dbReference>
<comment type="similarity">
    <text evidence="6">Belongs to the cytochrome P450 family.</text>
</comment>
<dbReference type="InterPro" id="IPR050121">
    <property type="entry name" value="Cytochrome_P450_monoxygenase"/>
</dbReference>
<dbReference type="GO" id="GO:0020037">
    <property type="term" value="F:heme binding"/>
    <property type="evidence" value="ECO:0007669"/>
    <property type="project" value="InterPro"/>
</dbReference>
<accession>A0AAE0N3T6</accession>
<evidence type="ECO:0000256" key="3">
    <source>
        <dbReference type="ARBA" id="ARBA00022723"/>
    </source>
</evidence>
<dbReference type="PRINTS" id="PR00385">
    <property type="entry name" value="P450"/>
</dbReference>
<dbReference type="PROSITE" id="PS00086">
    <property type="entry name" value="CYTOCHROME_P450"/>
    <property type="match status" value="1"/>
</dbReference>
<organism evidence="8 9">
    <name type="scientific">Lasiosphaeria ovina</name>
    <dbReference type="NCBI Taxonomy" id="92902"/>
    <lineage>
        <taxon>Eukaryota</taxon>
        <taxon>Fungi</taxon>
        <taxon>Dikarya</taxon>
        <taxon>Ascomycota</taxon>
        <taxon>Pezizomycotina</taxon>
        <taxon>Sordariomycetes</taxon>
        <taxon>Sordariomycetidae</taxon>
        <taxon>Sordariales</taxon>
        <taxon>Lasiosphaeriaceae</taxon>
        <taxon>Lasiosphaeria</taxon>
    </lineage>
</organism>
<evidence type="ECO:0000256" key="1">
    <source>
        <dbReference type="ARBA" id="ARBA00001971"/>
    </source>
</evidence>
<comment type="cofactor">
    <cofactor evidence="1 5">
        <name>heme</name>
        <dbReference type="ChEBI" id="CHEBI:30413"/>
    </cofactor>
</comment>
<keyword evidence="3 5" id="KW-0479">Metal-binding</keyword>
<dbReference type="PANTHER" id="PTHR24305:SF152">
    <property type="entry name" value="P450, PUTATIVE (EUROFUNG)-RELATED"/>
    <property type="match status" value="1"/>
</dbReference>
<dbReference type="InterPro" id="IPR036396">
    <property type="entry name" value="Cyt_P450_sf"/>
</dbReference>